<evidence type="ECO:0000313" key="8">
    <source>
        <dbReference type="EMBL" id="AES93982.1"/>
    </source>
</evidence>
<dbReference type="GO" id="GO:0000976">
    <property type="term" value="F:transcription cis-regulatory region binding"/>
    <property type="evidence" value="ECO:0000318"/>
    <property type="project" value="GO_Central"/>
</dbReference>
<feature type="region of interest" description="Disordered" evidence="6">
    <location>
        <begin position="75"/>
        <end position="103"/>
    </location>
</feature>
<evidence type="ECO:0000313" key="11">
    <source>
        <dbReference type="Proteomes" id="UP000002051"/>
    </source>
</evidence>
<dbReference type="InterPro" id="IPR016177">
    <property type="entry name" value="DNA-bd_dom_sf"/>
</dbReference>
<organism evidence="8 11">
    <name type="scientific">Medicago truncatula</name>
    <name type="common">Barrel medic</name>
    <name type="synonym">Medicago tribuloides</name>
    <dbReference type="NCBI Taxonomy" id="3880"/>
    <lineage>
        <taxon>Eukaryota</taxon>
        <taxon>Viridiplantae</taxon>
        <taxon>Streptophyta</taxon>
        <taxon>Embryophyta</taxon>
        <taxon>Tracheophyta</taxon>
        <taxon>Spermatophyta</taxon>
        <taxon>Magnoliopsida</taxon>
        <taxon>eudicotyledons</taxon>
        <taxon>Gunneridae</taxon>
        <taxon>Pentapetalae</taxon>
        <taxon>rosids</taxon>
        <taxon>fabids</taxon>
        <taxon>Fabales</taxon>
        <taxon>Fabaceae</taxon>
        <taxon>Papilionoideae</taxon>
        <taxon>50 kb inversion clade</taxon>
        <taxon>NPAAA clade</taxon>
        <taxon>Hologalegina</taxon>
        <taxon>IRL clade</taxon>
        <taxon>Trifolieae</taxon>
        <taxon>Medicago</taxon>
    </lineage>
</organism>
<dbReference type="Pfam" id="PF00847">
    <property type="entry name" value="AP2"/>
    <property type="match status" value="1"/>
</dbReference>
<dbReference type="HOGENOM" id="CLU_062946_1_0_1"/>
<reference evidence="12" key="4">
    <citation type="journal article" date="2018" name="Nat. Plants">
        <title>Whole-genome landscape of Medicago truncatula symbiotic genes.</title>
        <authorList>
            <person name="Pecrix Y."/>
            <person name="Staton S.E."/>
            <person name="Sallet E."/>
            <person name="Lelandais-Briere C."/>
            <person name="Moreau S."/>
            <person name="Carrere S."/>
            <person name="Blein T."/>
            <person name="Jardinaud M.F."/>
            <person name="Latrasse D."/>
            <person name="Zouine M."/>
            <person name="Zahm M."/>
            <person name="Kreplak J."/>
            <person name="Mayjonade B."/>
            <person name="Satge C."/>
            <person name="Perez M."/>
            <person name="Cauet S."/>
            <person name="Marande W."/>
            <person name="Chantry-Darmon C."/>
            <person name="Lopez-Roques C."/>
            <person name="Bouchez O."/>
            <person name="Berard A."/>
            <person name="Debelle F."/>
            <person name="Munos S."/>
            <person name="Bendahmane A."/>
            <person name="Berges H."/>
            <person name="Niebel A."/>
            <person name="Buitink J."/>
            <person name="Frugier F."/>
            <person name="Benhamed M."/>
            <person name="Crespi M."/>
            <person name="Gouzy J."/>
            <person name="Gamas P."/>
        </authorList>
    </citation>
    <scope>NUCLEOTIDE SEQUENCE [LARGE SCALE GENOMIC DNA]</scope>
    <source>
        <strain evidence="12">cv. Jemalong A17</strain>
    </source>
</reference>
<feature type="region of interest" description="Disordered" evidence="6">
    <location>
        <begin position="178"/>
        <end position="212"/>
    </location>
</feature>
<evidence type="ECO:0000256" key="4">
    <source>
        <dbReference type="ARBA" id="ARBA00023163"/>
    </source>
</evidence>
<dbReference type="PANTHER" id="PTHR31194:SF140">
    <property type="entry name" value="ETHYLENE-RESPONSIVE TRANSCRIPTION FACTOR CRF2"/>
    <property type="match status" value="1"/>
</dbReference>
<evidence type="ECO:0000313" key="9">
    <source>
        <dbReference type="EMBL" id="RHN53539.1"/>
    </source>
</evidence>
<dbReference type="GO" id="GO:0005634">
    <property type="term" value="C:nucleus"/>
    <property type="evidence" value="ECO:0000318"/>
    <property type="project" value="GO_Central"/>
</dbReference>
<dbReference type="PRINTS" id="PR00367">
    <property type="entry name" value="ETHRSPELEMNT"/>
</dbReference>
<dbReference type="AlphaFoldDB" id="G7KAN6"/>
<dbReference type="Gene3D" id="3.30.730.10">
    <property type="entry name" value="AP2/ERF domain"/>
    <property type="match status" value="1"/>
</dbReference>
<reference evidence="9" key="5">
    <citation type="journal article" date="2018" name="Nat. Plants">
        <title>Whole-genome landscape of Medicago truncatula symbiotic genes.</title>
        <authorList>
            <person name="Pecrix Y."/>
            <person name="Gamas P."/>
            <person name="Carrere S."/>
        </authorList>
    </citation>
    <scope>NUCLEOTIDE SEQUENCE</scope>
    <source>
        <tissue evidence="9">Leaves</tissue>
    </source>
</reference>
<keyword evidence="2" id="KW-0805">Transcription regulation</keyword>
<protein>
    <submittedName>
        <fullName evidence="8">Ethylene response factor</fullName>
    </submittedName>
    <submittedName>
        <fullName evidence="9">Putative transcription factor AP2-EREBP family</fullName>
    </submittedName>
</protein>
<keyword evidence="5" id="KW-0539">Nucleus</keyword>
<reference evidence="8 11" key="2">
    <citation type="journal article" date="2014" name="BMC Genomics">
        <title>An improved genome release (version Mt4.0) for the model legume Medicago truncatula.</title>
        <authorList>
            <person name="Tang H."/>
            <person name="Krishnakumar V."/>
            <person name="Bidwell S."/>
            <person name="Rosen B."/>
            <person name="Chan A."/>
            <person name="Zhou S."/>
            <person name="Gentzbittel L."/>
            <person name="Childs K.L."/>
            <person name="Yandell M."/>
            <person name="Gundlach H."/>
            <person name="Mayer K.F."/>
            <person name="Schwartz D.C."/>
            <person name="Town C.D."/>
        </authorList>
    </citation>
    <scope>GENOME REANNOTATION</scope>
    <source>
        <strain evidence="10 11">cv. Jemalong A17</strain>
    </source>
</reference>
<reference evidence="10" key="3">
    <citation type="submission" date="2015-04" db="UniProtKB">
        <authorList>
            <consortium name="EnsemblPlants"/>
        </authorList>
    </citation>
    <scope>IDENTIFICATION</scope>
    <source>
        <strain evidence="10">cv. Jemalong A17</strain>
    </source>
</reference>
<name>G7KAN6_MEDTR</name>
<dbReference type="InterPro" id="IPR050913">
    <property type="entry name" value="AP2/ERF_ERF"/>
</dbReference>
<dbReference type="CDD" id="cd00018">
    <property type="entry name" value="AP2"/>
    <property type="match status" value="1"/>
</dbReference>
<evidence type="ECO:0000313" key="12">
    <source>
        <dbReference type="Proteomes" id="UP000265566"/>
    </source>
</evidence>
<dbReference type="EnsemblPlants" id="AES93982">
    <property type="protein sequence ID" value="AES93982"/>
    <property type="gene ID" value="MTR_5g009620"/>
</dbReference>
<evidence type="ECO:0000256" key="5">
    <source>
        <dbReference type="ARBA" id="ARBA00023242"/>
    </source>
</evidence>
<gene>
    <name evidence="10" type="primary">11438409</name>
    <name evidence="8" type="ordered locus">MTR_5g009620</name>
    <name evidence="9" type="ORF">MtrunA17_Chr5g0396911</name>
</gene>
<keyword evidence="4" id="KW-0804">Transcription</keyword>
<evidence type="ECO:0000256" key="1">
    <source>
        <dbReference type="ARBA" id="ARBA00004123"/>
    </source>
</evidence>
<evidence type="ECO:0000313" key="10">
    <source>
        <dbReference type="EnsemblPlants" id="AES93982"/>
    </source>
</evidence>
<feature type="compositionally biased region" description="Low complexity" evidence="6">
    <location>
        <begin position="75"/>
        <end position="86"/>
    </location>
</feature>
<dbReference type="Gramene" id="rna28455">
    <property type="protein sequence ID" value="RHN53539.1"/>
    <property type="gene ID" value="gene28455"/>
</dbReference>
<dbReference type="SUPFAM" id="SSF54171">
    <property type="entry name" value="DNA-binding domain"/>
    <property type="match status" value="1"/>
</dbReference>
<dbReference type="InterPro" id="IPR036955">
    <property type="entry name" value="AP2/ERF_dom_sf"/>
</dbReference>
<keyword evidence="3" id="KW-0238">DNA-binding</keyword>
<dbReference type="PROSITE" id="PS51032">
    <property type="entry name" value="AP2_ERF"/>
    <property type="match status" value="1"/>
</dbReference>
<feature type="compositionally biased region" description="Basic residues" evidence="6">
    <location>
        <begin position="87"/>
        <end position="102"/>
    </location>
</feature>
<dbReference type="STRING" id="3880.G7KAN6"/>
<dbReference type="EMBL" id="CM001221">
    <property type="protein sequence ID" value="AES93982.1"/>
    <property type="molecule type" value="Genomic_DNA"/>
</dbReference>
<evidence type="ECO:0000256" key="2">
    <source>
        <dbReference type="ARBA" id="ARBA00023015"/>
    </source>
</evidence>
<comment type="subcellular location">
    <subcellularLocation>
        <location evidence="1">Nucleus</location>
    </subcellularLocation>
</comment>
<dbReference type="InterPro" id="IPR001471">
    <property type="entry name" value="AP2/ERF_dom"/>
</dbReference>
<keyword evidence="11" id="KW-1185">Reference proteome</keyword>
<dbReference type="eggNOG" id="ENOG502R7AV">
    <property type="taxonomic scope" value="Eukaryota"/>
</dbReference>
<sequence length="309" mass="34289">MTTKKNTHLLNLTKENTPKQPFPKIVRITVTDNDATDCSSDEEESYTTHFLDRNRGIKFVDEIIIEPCTVSKNNNTISNGNGNGVVSRKRNRNRTTGGRKTRAPVSIPAKKYRGVRQRPWGKWAAEIRDPARGVRVWLGTFQTAEEAAIVYDNAAIKLRGPDALTNFITPPVSAAATCQLSSPPPENEIPLSSLPLPANSGEESQSQNNNNKSLFSPTSVLQCCSSSEEVAESESMFSIPSDIQFDFQDSSQANDAFYNFNGFSESMLYGDIGFEYFDFGLESLQTHKDEDFFQDIDDLFASDTTVLAL</sequence>
<dbReference type="GO" id="GO:0003700">
    <property type="term" value="F:DNA-binding transcription factor activity"/>
    <property type="evidence" value="ECO:0000318"/>
    <property type="project" value="GO_Central"/>
</dbReference>
<accession>G7KAN6</accession>
<dbReference type="PaxDb" id="3880-AES93982"/>
<dbReference type="Proteomes" id="UP000265566">
    <property type="component" value="Chromosome 5"/>
</dbReference>
<dbReference type="OrthoDB" id="777519at2759"/>
<dbReference type="FunFam" id="3.30.730.10:FF:000001">
    <property type="entry name" value="Ethylene-responsive transcription factor 2"/>
    <property type="match status" value="1"/>
</dbReference>
<dbReference type="SMART" id="SM00380">
    <property type="entry name" value="AP2"/>
    <property type="match status" value="1"/>
</dbReference>
<feature type="domain" description="AP2/ERF" evidence="7">
    <location>
        <begin position="111"/>
        <end position="168"/>
    </location>
</feature>
<evidence type="ECO:0000259" key="7">
    <source>
        <dbReference type="PROSITE" id="PS51032"/>
    </source>
</evidence>
<dbReference type="KEGG" id="mtr:11438409"/>
<dbReference type="PANTHER" id="PTHR31194">
    <property type="entry name" value="SHN SHINE , DNA BINDING / TRANSCRIPTION FACTOR"/>
    <property type="match status" value="1"/>
</dbReference>
<dbReference type="EMBL" id="PSQE01000005">
    <property type="protein sequence ID" value="RHN53539.1"/>
    <property type="molecule type" value="Genomic_DNA"/>
</dbReference>
<evidence type="ECO:0000256" key="6">
    <source>
        <dbReference type="SAM" id="MobiDB-lite"/>
    </source>
</evidence>
<reference evidence="8 11" key="1">
    <citation type="journal article" date="2011" name="Nature">
        <title>The Medicago genome provides insight into the evolution of rhizobial symbioses.</title>
        <authorList>
            <person name="Young N.D."/>
            <person name="Debelle F."/>
            <person name="Oldroyd G.E."/>
            <person name="Geurts R."/>
            <person name="Cannon S.B."/>
            <person name="Udvardi M.K."/>
            <person name="Benedito V.A."/>
            <person name="Mayer K.F."/>
            <person name="Gouzy J."/>
            <person name="Schoof H."/>
            <person name="Van de Peer Y."/>
            <person name="Proost S."/>
            <person name="Cook D.R."/>
            <person name="Meyers B.C."/>
            <person name="Spannagl M."/>
            <person name="Cheung F."/>
            <person name="De Mita S."/>
            <person name="Krishnakumar V."/>
            <person name="Gundlach H."/>
            <person name="Zhou S."/>
            <person name="Mudge J."/>
            <person name="Bharti A.K."/>
            <person name="Murray J.D."/>
            <person name="Naoumkina M.A."/>
            <person name="Rosen B."/>
            <person name="Silverstein K.A."/>
            <person name="Tang H."/>
            <person name="Rombauts S."/>
            <person name="Zhao P.X."/>
            <person name="Zhou P."/>
            <person name="Barbe V."/>
            <person name="Bardou P."/>
            <person name="Bechner M."/>
            <person name="Bellec A."/>
            <person name="Berger A."/>
            <person name="Berges H."/>
            <person name="Bidwell S."/>
            <person name="Bisseling T."/>
            <person name="Choisne N."/>
            <person name="Couloux A."/>
            <person name="Denny R."/>
            <person name="Deshpande S."/>
            <person name="Dai X."/>
            <person name="Doyle J.J."/>
            <person name="Dudez A.M."/>
            <person name="Farmer A.D."/>
            <person name="Fouteau S."/>
            <person name="Franken C."/>
            <person name="Gibelin C."/>
            <person name="Gish J."/>
            <person name="Goldstein S."/>
            <person name="Gonzalez A.J."/>
            <person name="Green P.J."/>
            <person name="Hallab A."/>
            <person name="Hartog M."/>
            <person name="Hua A."/>
            <person name="Humphray S.J."/>
            <person name="Jeong D.H."/>
            <person name="Jing Y."/>
            <person name="Jocker A."/>
            <person name="Kenton S.M."/>
            <person name="Kim D.J."/>
            <person name="Klee K."/>
            <person name="Lai H."/>
            <person name="Lang C."/>
            <person name="Lin S."/>
            <person name="Macmil S.L."/>
            <person name="Magdelenat G."/>
            <person name="Matthews L."/>
            <person name="McCorrison J."/>
            <person name="Monaghan E.L."/>
            <person name="Mun J.H."/>
            <person name="Najar F.Z."/>
            <person name="Nicholson C."/>
            <person name="Noirot C."/>
            <person name="O'Bleness M."/>
            <person name="Paule C.R."/>
            <person name="Poulain J."/>
            <person name="Prion F."/>
            <person name="Qin B."/>
            <person name="Qu C."/>
            <person name="Retzel E.F."/>
            <person name="Riddle C."/>
            <person name="Sallet E."/>
            <person name="Samain S."/>
            <person name="Samson N."/>
            <person name="Sanders I."/>
            <person name="Saurat O."/>
            <person name="Scarpelli C."/>
            <person name="Schiex T."/>
            <person name="Segurens B."/>
            <person name="Severin A.J."/>
            <person name="Sherrier D.J."/>
            <person name="Shi R."/>
            <person name="Sims S."/>
            <person name="Singer S.R."/>
            <person name="Sinharoy S."/>
            <person name="Sterck L."/>
            <person name="Viollet A."/>
            <person name="Wang B.B."/>
            <person name="Wang K."/>
            <person name="Wang M."/>
            <person name="Wang X."/>
            <person name="Warfsmann J."/>
            <person name="Weissenbach J."/>
            <person name="White D.D."/>
            <person name="White J.D."/>
            <person name="Wiley G.B."/>
            <person name="Wincker P."/>
            <person name="Xing Y."/>
            <person name="Yang L."/>
            <person name="Yao Z."/>
            <person name="Ying F."/>
            <person name="Zhai J."/>
            <person name="Zhou L."/>
            <person name="Zuber A."/>
            <person name="Denarie J."/>
            <person name="Dixon R.A."/>
            <person name="May G.D."/>
            <person name="Schwartz D.C."/>
            <person name="Rogers J."/>
            <person name="Quetier F."/>
            <person name="Town C.D."/>
            <person name="Roe B.A."/>
        </authorList>
    </citation>
    <scope>NUCLEOTIDE SEQUENCE [LARGE SCALE GENOMIC DNA]</scope>
    <source>
        <strain evidence="8">A17</strain>
        <strain evidence="10 11">cv. Jemalong A17</strain>
    </source>
</reference>
<dbReference type="OMA" id="HDCFLKD"/>
<dbReference type="Proteomes" id="UP000002051">
    <property type="component" value="Chromosome 5"/>
</dbReference>
<evidence type="ECO:0000256" key="3">
    <source>
        <dbReference type="ARBA" id="ARBA00023125"/>
    </source>
</evidence>
<feature type="compositionally biased region" description="Low complexity" evidence="6">
    <location>
        <begin position="199"/>
        <end position="212"/>
    </location>
</feature>
<proteinExistence type="predicted"/>